<dbReference type="PANTHER" id="PTHR47349">
    <property type="entry name" value="CHROMOSOME 8, WHOLE GENOME SHOTGUN SEQUENCE"/>
    <property type="match status" value="1"/>
</dbReference>
<dbReference type="Proteomes" id="UP000245771">
    <property type="component" value="Unassembled WGS sequence"/>
</dbReference>
<evidence type="ECO:0000313" key="3">
    <source>
        <dbReference type="EMBL" id="PWN38043.1"/>
    </source>
</evidence>
<dbReference type="OrthoDB" id="5598028at2759"/>
<dbReference type="SUPFAM" id="SSF53474">
    <property type="entry name" value="alpha/beta-Hydrolases"/>
    <property type="match status" value="1"/>
</dbReference>
<dbReference type="Gene3D" id="3.40.50.1820">
    <property type="entry name" value="alpha/beta hydrolase"/>
    <property type="match status" value="1"/>
</dbReference>
<dbReference type="GeneID" id="37017671"/>
<gene>
    <name evidence="3" type="ORF">FA14DRAFT_109784</name>
</gene>
<accession>A0A316VNP9</accession>
<evidence type="ECO:0000256" key="1">
    <source>
        <dbReference type="SAM" id="MobiDB-lite"/>
    </source>
</evidence>
<feature type="region of interest" description="Disordered" evidence="1">
    <location>
        <begin position="34"/>
        <end position="62"/>
    </location>
</feature>
<dbReference type="InParanoid" id="A0A316VNP9"/>
<reference evidence="3 4" key="1">
    <citation type="journal article" date="2018" name="Mol. Biol. Evol.">
        <title>Broad Genomic Sampling Reveals a Smut Pathogenic Ancestry of the Fungal Clade Ustilaginomycotina.</title>
        <authorList>
            <person name="Kijpornyongpan T."/>
            <person name="Mondo S.J."/>
            <person name="Barry K."/>
            <person name="Sandor L."/>
            <person name="Lee J."/>
            <person name="Lipzen A."/>
            <person name="Pangilinan J."/>
            <person name="LaButti K."/>
            <person name="Hainaut M."/>
            <person name="Henrissat B."/>
            <person name="Grigoriev I.V."/>
            <person name="Spatafora J.W."/>
            <person name="Aime M.C."/>
        </authorList>
    </citation>
    <scope>NUCLEOTIDE SEQUENCE [LARGE SCALE GENOMIC DNA]</scope>
    <source>
        <strain evidence="3 4">MCA 3882</strain>
    </source>
</reference>
<feature type="non-terminal residue" evidence="3">
    <location>
        <position position="1"/>
    </location>
</feature>
<evidence type="ECO:0000259" key="2">
    <source>
        <dbReference type="Pfam" id="PF26147"/>
    </source>
</evidence>
<dbReference type="InterPro" id="IPR029058">
    <property type="entry name" value="AB_hydrolase_fold"/>
</dbReference>
<dbReference type="EMBL" id="KZ819602">
    <property type="protein sequence ID" value="PWN38043.1"/>
    <property type="molecule type" value="Genomic_DNA"/>
</dbReference>
<name>A0A316VNP9_9BASI</name>
<dbReference type="InterPro" id="IPR058933">
    <property type="entry name" value="YMC020W-like_ab_hydrolase"/>
</dbReference>
<dbReference type="PANTHER" id="PTHR47349:SF1">
    <property type="entry name" value="AER328WP"/>
    <property type="match status" value="1"/>
</dbReference>
<proteinExistence type="predicted"/>
<sequence>LLLPSFDDTFSTAPRSITPKKGVWEKTMSLLFNSPAQNERGRRSSMLGPASQQDMDSRPGDAQARLPRLWSTMGEKERAASKGCKDVRKVTIIGIHGWFSQGPIRNLFGEPTGTSTKFASMMTDAVRKHFAEAGYDLQDDQITVIALEADGLVSDRVDKSFASLLSNPKWVKDLLDSDAIFVAAHSQGSVVATHLLARLVEQRHLNLRKSRISLLCMCGIHNGPFAHLRGSITSYYMNTFETPAAKELFEFQNGHSAVSRLYAASLRIVLAAGIKLVYIASLDDQVVPLYSALHTAASHPSILRGIFCDGAAFPRVDFLTNLLSFCVNVRNAGLGDHHLATLLSSSVAGSLYGGLGHSLVYDEPQVYSLAARYCLEVTSPAGIPPLDLDDEFTIARNQKWNSNPYALPWSLRGLFEDERVRHYFSPQIDKLVRDYLDWQPTTKTLKDVQFRLEPM</sequence>
<organism evidence="3 4">
    <name type="scientific">Meira miltonrushii</name>
    <dbReference type="NCBI Taxonomy" id="1280837"/>
    <lineage>
        <taxon>Eukaryota</taxon>
        <taxon>Fungi</taxon>
        <taxon>Dikarya</taxon>
        <taxon>Basidiomycota</taxon>
        <taxon>Ustilaginomycotina</taxon>
        <taxon>Exobasidiomycetes</taxon>
        <taxon>Exobasidiales</taxon>
        <taxon>Brachybasidiaceae</taxon>
        <taxon>Meira</taxon>
    </lineage>
</organism>
<dbReference type="AlphaFoldDB" id="A0A316VNP9"/>
<dbReference type="InterPro" id="IPR058934">
    <property type="entry name" value="YMC020W-like"/>
</dbReference>
<feature type="domain" description="YMC020W-like alpha/beta hydrolase" evidence="2">
    <location>
        <begin position="79"/>
        <end position="418"/>
    </location>
</feature>
<dbReference type="RefSeq" id="XP_025358345.1">
    <property type="nucleotide sequence ID" value="XM_025495890.1"/>
</dbReference>
<keyword evidence="4" id="KW-1185">Reference proteome</keyword>
<dbReference type="Pfam" id="PF26147">
    <property type="entry name" value="AB_HYDROLASE_YMC0-YMC35"/>
    <property type="match status" value="1"/>
</dbReference>
<evidence type="ECO:0000313" key="4">
    <source>
        <dbReference type="Proteomes" id="UP000245771"/>
    </source>
</evidence>
<feature type="non-terminal residue" evidence="3">
    <location>
        <position position="455"/>
    </location>
</feature>
<protein>
    <recommendedName>
        <fullName evidence="2">YMC020W-like alpha/beta hydrolase domain-containing protein</fullName>
    </recommendedName>
</protein>